<dbReference type="Pfam" id="PF04130">
    <property type="entry name" value="GCP_C_terminal"/>
    <property type="match status" value="1"/>
</dbReference>
<evidence type="ECO:0000259" key="6">
    <source>
        <dbReference type="Pfam" id="PF04130"/>
    </source>
</evidence>
<evidence type="ECO:0000313" key="7">
    <source>
        <dbReference type="EMBL" id="KAA6366142.1"/>
    </source>
</evidence>
<dbReference type="InterPro" id="IPR042241">
    <property type="entry name" value="GCP_C_sf"/>
</dbReference>
<evidence type="ECO:0000256" key="3">
    <source>
        <dbReference type="ARBA" id="ARBA00022490"/>
    </source>
</evidence>
<dbReference type="GO" id="GO:0031122">
    <property type="term" value="P:cytoplasmic microtubule organization"/>
    <property type="evidence" value="ECO:0007669"/>
    <property type="project" value="TreeGrafter"/>
</dbReference>
<dbReference type="GO" id="GO:0000930">
    <property type="term" value="C:gamma-tubulin complex"/>
    <property type="evidence" value="ECO:0007669"/>
    <property type="project" value="TreeGrafter"/>
</dbReference>
<evidence type="ECO:0000256" key="1">
    <source>
        <dbReference type="ARBA" id="ARBA00004245"/>
    </source>
</evidence>
<dbReference type="GO" id="GO:0051011">
    <property type="term" value="F:microtubule minus-end binding"/>
    <property type="evidence" value="ECO:0007669"/>
    <property type="project" value="TreeGrafter"/>
</dbReference>
<proteinExistence type="inferred from homology"/>
<evidence type="ECO:0000256" key="4">
    <source>
        <dbReference type="ARBA" id="ARBA00022701"/>
    </source>
</evidence>
<comment type="caution">
    <text evidence="7">The sequence shown here is derived from an EMBL/GenBank/DDBJ whole genome shotgun (WGS) entry which is preliminary data.</text>
</comment>
<dbReference type="AlphaFoldDB" id="A0A5J4U854"/>
<dbReference type="GO" id="GO:0000278">
    <property type="term" value="P:mitotic cell cycle"/>
    <property type="evidence" value="ECO:0007669"/>
    <property type="project" value="TreeGrafter"/>
</dbReference>
<dbReference type="GO" id="GO:0051225">
    <property type="term" value="P:spindle assembly"/>
    <property type="evidence" value="ECO:0007669"/>
    <property type="project" value="TreeGrafter"/>
</dbReference>
<dbReference type="GO" id="GO:0043015">
    <property type="term" value="F:gamma-tubulin binding"/>
    <property type="evidence" value="ECO:0007669"/>
    <property type="project" value="InterPro"/>
</dbReference>
<evidence type="ECO:0000313" key="8">
    <source>
        <dbReference type="Proteomes" id="UP000324800"/>
    </source>
</evidence>
<dbReference type="EMBL" id="SNRW01019699">
    <property type="protein sequence ID" value="KAA6366142.1"/>
    <property type="molecule type" value="Genomic_DNA"/>
</dbReference>
<gene>
    <name evidence="7" type="ORF">EZS28_038331</name>
</gene>
<dbReference type="InterPro" id="IPR040457">
    <property type="entry name" value="GCP_C"/>
</dbReference>
<dbReference type="GO" id="GO:0000922">
    <property type="term" value="C:spindle pole"/>
    <property type="evidence" value="ECO:0007669"/>
    <property type="project" value="InterPro"/>
</dbReference>
<keyword evidence="5" id="KW-0206">Cytoskeleton</keyword>
<comment type="subcellular location">
    <subcellularLocation>
        <location evidence="1">Cytoplasm</location>
        <location evidence="1">Cytoskeleton</location>
    </subcellularLocation>
</comment>
<keyword evidence="4" id="KW-0493">Microtubule</keyword>
<dbReference type="OrthoDB" id="66546at2759"/>
<dbReference type="Proteomes" id="UP000324800">
    <property type="component" value="Unassembled WGS sequence"/>
</dbReference>
<accession>A0A5J4U854</accession>
<keyword evidence="3" id="KW-0963">Cytoplasm</keyword>
<evidence type="ECO:0000256" key="5">
    <source>
        <dbReference type="ARBA" id="ARBA00023212"/>
    </source>
</evidence>
<sequence length="620" mass="71035">FFLMFLGDVMLPFAFHIFDSHTQTSPLNPQSQVMSSHFLYHNQYQNQSNFSSYSTQQSFALQNLISQKPQPIGIGLGAQFISENSKNEQKVEKGNILDQQQRMNISFRQSNTSLAFLPPNIISLLKSNKPKQSQTQSNQNIQKNSQFNVSLNSTPQDQDSIISAITSITSDPLNLDSSLPQFGTAAQRMELNRYLQETLSNVHMNCTDLGVTMIKPVPLSPITSVSTAASILGNTSKDNLVNNISQQITPPQTFISPDQLIYSYSSTNAQNLPISIVASGHTLLLLSNSIRLTYKSPQLIRDSIITPSVLAQYNSIFSLLLRLKLANWATIRAELPMTLLKIPSFRTAPVIRRLTILRHRIRQLVHAIDGAFLTLALEYPWQQLCSQLGVDEDDLNDQIIFDKEKRAIERKLQMNNNSNIINGSQQWIRDEKNFLLRRNWGQCQSVSDVQHAHEAYLNSIIERCALGQNAVLVQTTIQSIVVNTLKLYDICVDVMCDVRERDKQLFLEREKMIISEDERRESERRELITAKAIQDQFQDQQDQLVRRKKQKVKQIGSDNSSVNWRNQREIELEIKTKQILEQKVILEEKRHGRFLGNFSEYYKNNHKLFSTSYYRYLSSS</sequence>
<dbReference type="Gene3D" id="1.20.120.1900">
    <property type="entry name" value="Gamma-tubulin complex, C-terminal domain"/>
    <property type="match status" value="1"/>
</dbReference>
<protein>
    <recommendedName>
        <fullName evidence="6">Gamma tubulin complex component C-terminal domain-containing protein</fullName>
    </recommendedName>
</protein>
<reference evidence="7 8" key="1">
    <citation type="submission" date="2019-03" db="EMBL/GenBank/DDBJ databases">
        <title>Single cell metagenomics reveals metabolic interactions within the superorganism composed of flagellate Streblomastix strix and complex community of Bacteroidetes bacteria on its surface.</title>
        <authorList>
            <person name="Treitli S.C."/>
            <person name="Kolisko M."/>
            <person name="Husnik F."/>
            <person name="Keeling P."/>
            <person name="Hampl V."/>
        </authorList>
    </citation>
    <scope>NUCLEOTIDE SEQUENCE [LARGE SCALE GENOMIC DNA]</scope>
    <source>
        <strain evidence="7">ST1C</strain>
    </source>
</reference>
<organism evidence="7 8">
    <name type="scientific">Streblomastix strix</name>
    <dbReference type="NCBI Taxonomy" id="222440"/>
    <lineage>
        <taxon>Eukaryota</taxon>
        <taxon>Metamonada</taxon>
        <taxon>Preaxostyla</taxon>
        <taxon>Oxymonadida</taxon>
        <taxon>Streblomastigidae</taxon>
        <taxon>Streblomastix</taxon>
    </lineage>
</organism>
<name>A0A5J4U854_9EUKA</name>
<dbReference type="GO" id="GO:0007020">
    <property type="term" value="P:microtubule nucleation"/>
    <property type="evidence" value="ECO:0007669"/>
    <property type="project" value="InterPro"/>
</dbReference>
<dbReference type="GO" id="GO:0051321">
    <property type="term" value="P:meiotic cell cycle"/>
    <property type="evidence" value="ECO:0007669"/>
    <property type="project" value="TreeGrafter"/>
</dbReference>
<feature type="domain" description="Gamma tubulin complex component C-terminal" evidence="6">
    <location>
        <begin position="253"/>
        <end position="550"/>
    </location>
</feature>
<dbReference type="InterPro" id="IPR007259">
    <property type="entry name" value="GCP"/>
</dbReference>
<dbReference type="PANTHER" id="PTHR19302">
    <property type="entry name" value="GAMMA TUBULIN COMPLEX PROTEIN"/>
    <property type="match status" value="1"/>
</dbReference>
<dbReference type="GO" id="GO:0005874">
    <property type="term" value="C:microtubule"/>
    <property type="evidence" value="ECO:0007669"/>
    <property type="project" value="UniProtKB-KW"/>
</dbReference>
<feature type="non-terminal residue" evidence="7">
    <location>
        <position position="1"/>
    </location>
</feature>
<comment type="similarity">
    <text evidence="2">Belongs to the TUBGCP family.</text>
</comment>
<evidence type="ECO:0000256" key="2">
    <source>
        <dbReference type="ARBA" id="ARBA00010337"/>
    </source>
</evidence>
<feature type="non-terminal residue" evidence="7">
    <location>
        <position position="620"/>
    </location>
</feature>